<feature type="transmembrane region" description="Helical" evidence="6">
    <location>
        <begin position="81"/>
        <end position="103"/>
    </location>
</feature>
<comment type="subcellular location">
    <subcellularLocation>
        <location evidence="1">Cell membrane</location>
        <topology evidence="1">Multi-pass membrane protein</topology>
    </subcellularLocation>
</comment>
<proteinExistence type="predicted"/>
<sequence>MLRKLLSHAAIYGLSAQVPRLAGVLTLPIITRYLTAADYGVAGVVMAYIAAATVLHSLGLSVVLMNSFVQHPKRFKWVWRQLHGFMVVWSVVYAGLLSVILYFGIPDETGANKWIIMLLHGITALVFMNTDLVGNLFYQMSQRPLPAALRNFAIGVIVVVLNVYTIAYLKLGYMGWFYANFVGSAAGFLVYAYTLYGKEKLWPILNFKWHRIRRSFKISLPVIPDQFSYFLLETSDRLVMDVLRVPLPRIGFYNIASNFGSYFWAATMGVVQAATPFYMQLHTKSDRKAAALEARNLTFGLQALFLLVTFLICLWMKEIFLLLIANAELQGAYPLGIIILMGFSFRPMHVAATSLLVHKEKTRALWKVSFIAGLANVLLNLVFVPVYGVEAAAVTTFASLMYMGYSGFFMKEYRQFAIVSYYPLLWLAATVATLAVVYTLADVNLMVKVTITAVVLVALLATLLKYKSALTQHVKV</sequence>
<feature type="transmembrane region" description="Helical" evidence="6">
    <location>
        <begin position="364"/>
        <end position="385"/>
    </location>
</feature>
<feature type="transmembrane region" description="Helical" evidence="6">
    <location>
        <begin position="175"/>
        <end position="196"/>
    </location>
</feature>
<accession>A0ABW5CUF5</accession>
<feature type="transmembrane region" description="Helical" evidence="6">
    <location>
        <begin position="46"/>
        <end position="69"/>
    </location>
</feature>
<protein>
    <submittedName>
        <fullName evidence="7">Lipopolysaccharide biosynthesis protein</fullName>
    </submittedName>
</protein>
<organism evidence="7 8">
    <name type="scientific">Pontibacter ruber</name>
    <dbReference type="NCBI Taxonomy" id="1343895"/>
    <lineage>
        <taxon>Bacteria</taxon>
        <taxon>Pseudomonadati</taxon>
        <taxon>Bacteroidota</taxon>
        <taxon>Cytophagia</taxon>
        <taxon>Cytophagales</taxon>
        <taxon>Hymenobacteraceae</taxon>
        <taxon>Pontibacter</taxon>
    </lineage>
</organism>
<dbReference type="Proteomes" id="UP001597374">
    <property type="component" value="Unassembled WGS sequence"/>
</dbReference>
<feature type="transmembrane region" description="Helical" evidence="6">
    <location>
        <begin position="299"/>
        <end position="325"/>
    </location>
</feature>
<evidence type="ECO:0000256" key="2">
    <source>
        <dbReference type="ARBA" id="ARBA00022475"/>
    </source>
</evidence>
<evidence type="ECO:0000256" key="5">
    <source>
        <dbReference type="ARBA" id="ARBA00023136"/>
    </source>
</evidence>
<feature type="transmembrane region" description="Helical" evidence="6">
    <location>
        <begin position="421"/>
        <end position="441"/>
    </location>
</feature>
<keyword evidence="8" id="KW-1185">Reference proteome</keyword>
<keyword evidence="2" id="KW-1003">Cell membrane</keyword>
<name>A0ABW5CUF5_9BACT</name>
<dbReference type="InterPro" id="IPR002797">
    <property type="entry name" value="Polysacc_synth"/>
</dbReference>
<evidence type="ECO:0000256" key="3">
    <source>
        <dbReference type="ARBA" id="ARBA00022692"/>
    </source>
</evidence>
<keyword evidence="5 6" id="KW-0472">Membrane</keyword>
<evidence type="ECO:0000256" key="1">
    <source>
        <dbReference type="ARBA" id="ARBA00004651"/>
    </source>
</evidence>
<evidence type="ECO:0000313" key="7">
    <source>
        <dbReference type="EMBL" id="MFD2246071.1"/>
    </source>
</evidence>
<keyword evidence="4 6" id="KW-1133">Transmembrane helix</keyword>
<dbReference type="PANTHER" id="PTHR30250:SF11">
    <property type="entry name" value="O-ANTIGEN TRANSPORTER-RELATED"/>
    <property type="match status" value="1"/>
</dbReference>
<gene>
    <name evidence="7" type="ORF">ACFSKP_07375</name>
</gene>
<dbReference type="EMBL" id="JBHUIM010000001">
    <property type="protein sequence ID" value="MFD2246071.1"/>
    <property type="molecule type" value="Genomic_DNA"/>
</dbReference>
<dbReference type="RefSeq" id="WP_250427737.1">
    <property type="nucleotide sequence ID" value="NZ_JALPRR010000001.1"/>
</dbReference>
<dbReference type="PANTHER" id="PTHR30250">
    <property type="entry name" value="PST FAMILY PREDICTED COLANIC ACID TRANSPORTER"/>
    <property type="match status" value="1"/>
</dbReference>
<feature type="transmembrane region" description="Helical" evidence="6">
    <location>
        <begin position="391"/>
        <end position="409"/>
    </location>
</feature>
<dbReference type="InterPro" id="IPR050833">
    <property type="entry name" value="Poly_Biosynth_Transport"/>
</dbReference>
<keyword evidence="3 6" id="KW-0812">Transmembrane</keyword>
<feature type="transmembrane region" description="Helical" evidence="6">
    <location>
        <begin position="447"/>
        <end position="466"/>
    </location>
</feature>
<comment type="caution">
    <text evidence="7">The sequence shown here is derived from an EMBL/GenBank/DDBJ whole genome shotgun (WGS) entry which is preliminary data.</text>
</comment>
<dbReference type="Pfam" id="PF01943">
    <property type="entry name" value="Polysacc_synt"/>
    <property type="match status" value="1"/>
</dbReference>
<evidence type="ECO:0000256" key="6">
    <source>
        <dbReference type="SAM" id="Phobius"/>
    </source>
</evidence>
<evidence type="ECO:0000256" key="4">
    <source>
        <dbReference type="ARBA" id="ARBA00022989"/>
    </source>
</evidence>
<feature type="transmembrane region" description="Helical" evidence="6">
    <location>
        <begin position="115"/>
        <end position="137"/>
    </location>
</feature>
<reference evidence="8" key="1">
    <citation type="journal article" date="2019" name="Int. J. Syst. Evol. Microbiol.">
        <title>The Global Catalogue of Microorganisms (GCM) 10K type strain sequencing project: providing services to taxonomists for standard genome sequencing and annotation.</title>
        <authorList>
            <consortium name="The Broad Institute Genomics Platform"/>
            <consortium name="The Broad Institute Genome Sequencing Center for Infectious Disease"/>
            <person name="Wu L."/>
            <person name="Ma J."/>
        </authorList>
    </citation>
    <scope>NUCLEOTIDE SEQUENCE [LARGE SCALE GENOMIC DNA]</scope>
    <source>
        <strain evidence="8">CGMCC 4.1782</strain>
    </source>
</reference>
<evidence type="ECO:0000313" key="8">
    <source>
        <dbReference type="Proteomes" id="UP001597374"/>
    </source>
</evidence>
<feature type="transmembrane region" description="Helical" evidence="6">
    <location>
        <begin position="149"/>
        <end position="169"/>
    </location>
</feature>
<feature type="transmembrane region" description="Helical" evidence="6">
    <location>
        <begin position="331"/>
        <end position="357"/>
    </location>
</feature>